<dbReference type="Gramene" id="KRH13399">
    <property type="protein sequence ID" value="KRH13399"/>
    <property type="gene ID" value="GLYMA_15G236700"/>
</dbReference>
<dbReference type="InterPro" id="IPR036249">
    <property type="entry name" value="Thioredoxin-like_sf"/>
</dbReference>
<name>I1MIS4_SOYBN</name>
<dbReference type="AlphaFoldDB" id="I1MIS4"/>
<dbReference type="PROSITE" id="PS51354">
    <property type="entry name" value="GLUTAREDOXIN_2"/>
    <property type="match status" value="1"/>
</dbReference>
<reference evidence="3 4" key="1">
    <citation type="journal article" date="2010" name="Nature">
        <title>Genome sequence of the palaeopolyploid soybean.</title>
        <authorList>
            <person name="Schmutz J."/>
            <person name="Cannon S.B."/>
            <person name="Schlueter J."/>
            <person name="Ma J."/>
            <person name="Mitros T."/>
            <person name="Nelson W."/>
            <person name="Hyten D.L."/>
            <person name="Song Q."/>
            <person name="Thelen J.J."/>
            <person name="Cheng J."/>
            <person name="Xu D."/>
            <person name="Hellsten U."/>
            <person name="May G.D."/>
            <person name="Yu Y."/>
            <person name="Sakurai T."/>
            <person name="Umezawa T."/>
            <person name="Bhattacharyya M.K."/>
            <person name="Sandhu D."/>
            <person name="Valliyodan B."/>
            <person name="Lindquist E."/>
            <person name="Peto M."/>
            <person name="Grant D."/>
            <person name="Shu S."/>
            <person name="Goodstein D."/>
            <person name="Barry K."/>
            <person name="Futrell-Griggs M."/>
            <person name="Abernathy B."/>
            <person name="Du J."/>
            <person name="Tian Z."/>
            <person name="Zhu L."/>
            <person name="Gill N."/>
            <person name="Joshi T."/>
            <person name="Libault M."/>
            <person name="Sethuraman A."/>
            <person name="Zhang X.-C."/>
            <person name="Shinozaki K."/>
            <person name="Nguyen H.T."/>
            <person name="Wing R.A."/>
            <person name="Cregan P."/>
            <person name="Specht J."/>
            <person name="Grimwood J."/>
            <person name="Rokhsar D."/>
            <person name="Stacey G."/>
            <person name="Shoemaker R.C."/>
            <person name="Jackson S.A."/>
        </authorList>
    </citation>
    <scope>NUCLEOTIDE SEQUENCE [LARGE SCALE GENOMIC DNA]</scope>
    <source>
        <strain evidence="4">cv. Williams 82</strain>
        <tissue evidence="3">Callus</tissue>
    </source>
</reference>
<dbReference type="SMR" id="I1MIS4"/>
<feature type="compositionally biased region" description="Polar residues" evidence="1">
    <location>
        <begin position="68"/>
        <end position="78"/>
    </location>
</feature>
<dbReference type="EnsemblPlants" id="KRH13399">
    <property type="protein sequence ID" value="KRH13399"/>
    <property type="gene ID" value="GLYMA_15G236700"/>
</dbReference>
<organism evidence="4">
    <name type="scientific">Glycine max</name>
    <name type="common">Soybean</name>
    <name type="synonym">Glycine hispida</name>
    <dbReference type="NCBI Taxonomy" id="3847"/>
    <lineage>
        <taxon>Eukaryota</taxon>
        <taxon>Viridiplantae</taxon>
        <taxon>Streptophyta</taxon>
        <taxon>Embryophyta</taxon>
        <taxon>Tracheophyta</taxon>
        <taxon>Spermatophyta</taxon>
        <taxon>Magnoliopsida</taxon>
        <taxon>eudicotyledons</taxon>
        <taxon>Gunneridae</taxon>
        <taxon>Pentapetalae</taxon>
        <taxon>rosids</taxon>
        <taxon>fabids</taxon>
        <taxon>Fabales</taxon>
        <taxon>Fabaceae</taxon>
        <taxon>Papilionoideae</taxon>
        <taxon>50 kb inversion clade</taxon>
        <taxon>NPAAA clade</taxon>
        <taxon>indigoferoid/millettioid clade</taxon>
        <taxon>Phaseoleae</taxon>
        <taxon>Glycine</taxon>
        <taxon>Glycine subgen. Soja</taxon>
    </lineage>
</organism>
<feature type="compositionally biased region" description="Low complexity" evidence="1">
    <location>
        <begin position="88"/>
        <end position="100"/>
    </location>
</feature>
<dbReference type="Pfam" id="PF00462">
    <property type="entry name" value="Glutaredoxin"/>
    <property type="match status" value="1"/>
</dbReference>
<dbReference type="GeneID" id="100792411"/>
<proteinExistence type="predicted"/>
<dbReference type="OrthoDB" id="423313at2759"/>
<evidence type="ECO:0000259" key="2">
    <source>
        <dbReference type="Pfam" id="PF00462"/>
    </source>
</evidence>
<reference evidence="4" key="2">
    <citation type="submission" date="2018-02" db="UniProtKB">
        <authorList>
            <consortium name="EnsemblPlants"/>
        </authorList>
    </citation>
    <scope>IDENTIFICATION</scope>
    <source>
        <strain evidence="4">Williams 82</strain>
    </source>
</reference>
<dbReference type="PaxDb" id="3847-GLYMA15G37860.1"/>
<sequence>MAELGNNNNGANTTSSRFSFFNRSLTTLRNEPPPQKPPQLDRSLTKLVESGRGGSVVKRLCSFFESAKPSSPEKQQNPKLKPSKFIENSNSDSASKSLDSPAIRLPGTEDRIVLYFTSLRGIRRTYEDCYAVRMIFRGFRVWVDERDISMDANYRKELMSALFGENNNNNNKKGHVALPQVFIRGRHVGGADVIKHMWEVGELEKVLEGLPRTKGGFVCESCGDVRFVPCGNCSGSRKVFDEDEEVLKRCLECNENGLIRCPNCCSS</sequence>
<dbReference type="PANTHER" id="PTHR45669">
    <property type="entry name" value="GLUTAREDOXIN DOMAIN-CONTAINING CYSTEINE-RICH PROTEIN CG12206-RELATED"/>
    <property type="match status" value="1"/>
</dbReference>
<dbReference type="RefSeq" id="XP_003546721.1">
    <property type="nucleotide sequence ID" value="XM_003546673.5"/>
</dbReference>
<dbReference type="KEGG" id="gmx:100792411"/>
<evidence type="ECO:0000313" key="3">
    <source>
        <dbReference type="EMBL" id="KRH13399.1"/>
    </source>
</evidence>
<dbReference type="EMBL" id="CM000848">
    <property type="protein sequence ID" value="KRH13399.1"/>
    <property type="molecule type" value="Genomic_DNA"/>
</dbReference>
<dbReference type="Proteomes" id="UP000008827">
    <property type="component" value="Chromosome 15"/>
</dbReference>
<feature type="compositionally biased region" description="Low complexity" evidence="1">
    <location>
        <begin position="1"/>
        <end position="27"/>
    </location>
</feature>
<dbReference type="Gene3D" id="3.40.30.10">
    <property type="entry name" value="Glutaredoxin"/>
    <property type="match status" value="1"/>
</dbReference>
<dbReference type="SUPFAM" id="SSF52833">
    <property type="entry name" value="Thioredoxin-like"/>
    <property type="match status" value="1"/>
</dbReference>
<accession>I1MIS4</accession>
<protein>
    <recommendedName>
        <fullName evidence="2">Glutaredoxin domain-containing protein</fullName>
    </recommendedName>
</protein>
<dbReference type="eggNOG" id="KOG2824">
    <property type="taxonomic scope" value="Eukaryota"/>
</dbReference>
<evidence type="ECO:0000256" key="1">
    <source>
        <dbReference type="SAM" id="MobiDB-lite"/>
    </source>
</evidence>
<dbReference type="STRING" id="3847.I1MIS4"/>
<dbReference type="HOGENOM" id="CLU_029893_1_1_1"/>
<evidence type="ECO:0000313" key="5">
    <source>
        <dbReference type="Proteomes" id="UP000008827"/>
    </source>
</evidence>
<dbReference type="Pfam" id="PF23733">
    <property type="entry name" value="GRXCR1-2_C"/>
    <property type="match status" value="1"/>
</dbReference>
<dbReference type="PANTHER" id="PTHR45669:SF17">
    <property type="entry name" value="GLUTAREDOXIN DOMAIN-CONTAINING PROTEIN"/>
    <property type="match status" value="1"/>
</dbReference>
<feature type="region of interest" description="Disordered" evidence="1">
    <location>
        <begin position="1"/>
        <end position="43"/>
    </location>
</feature>
<evidence type="ECO:0000313" key="4">
    <source>
        <dbReference type="EnsemblPlants" id="KRH13399"/>
    </source>
</evidence>
<keyword evidence="5" id="KW-1185">Reference proteome</keyword>
<dbReference type="InterPro" id="IPR002109">
    <property type="entry name" value="Glutaredoxin"/>
</dbReference>
<dbReference type="OMA" id="RIWVDER"/>
<feature type="region of interest" description="Disordered" evidence="1">
    <location>
        <begin position="67"/>
        <end position="101"/>
    </location>
</feature>
<dbReference type="CDD" id="cd03031">
    <property type="entry name" value="GRX_GRX_like"/>
    <property type="match status" value="1"/>
</dbReference>
<feature type="domain" description="Glutaredoxin" evidence="2">
    <location>
        <begin position="113"/>
        <end position="188"/>
    </location>
</feature>
<reference evidence="3" key="3">
    <citation type="submission" date="2018-07" db="EMBL/GenBank/DDBJ databases">
        <title>WGS assembly of Glycine max.</title>
        <authorList>
            <person name="Schmutz J."/>
            <person name="Cannon S."/>
            <person name="Schlueter J."/>
            <person name="Ma J."/>
            <person name="Mitros T."/>
            <person name="Nelson W."/>
            <person name="Hyten D."/>
            <person name="Song Q."/>
            <person name="Thelen J."/>
            <person name="Cheng J."/>
            <person name="Xu D."/>
            <person name="Hellsten U."/>
            <person name="May G."/>
            <person name="Yu Y."/>
            <person name="Sakurai T."/>
            <person name="Umezawa T."/>
            <person name="Bhattacharyya M."/>
            <person name="Sandhu D."/>
            <person name="Valliyodan B."/>
            <person name="Lindquist E."/>
            <person name="Peto M."/>
            <person name="Grant D."/>
            <person name="Shu S."/>
            <person name="Goodstein D."/>
            <person name="Barry K."/>
            <person name="Futrell-Griggs M."/>
            <person name="Abernathy B."/>
            <person name="Du J."/>
            <person name="Tian Z."/>
            <person name="Zhu L."/>
            <person name="Gill N."/>
            <person name="Joshi T."/>
            <person name="Libault M."/>
            <person name="Sethuraman A."/>
            <person name="Zhang X."/>
            <person name="Shinozaki K."/>
            <person name="Nguyen H."/>
            <person name="Wing R."/>
            <person name="Cregan P."/>
            <person name="Specht J."/>
            <person name="Grimwood J."/>
            <person name="Rokhsar D."/>
            <person name="Stacey G."/>
            <person name="Shoemaker R."/>
            <person name="Jackson S."/>
        </authorList>
    </citation>
    <scope>NUCLEOTIDE SEQUENCE</scope>
    <source>
        <tissue evidence="3">Callus</tissue>
    </source>
</reference>
<gene>
    <name evidence="4" type="primary">LOC100792411</name>
    <name evidence="3" type="ORF">GLYMA_15G236700</name>
</gene>